<dbReference type="InterPro" id="IPR004038">
    <property type="entry name" value="Ribosomal_eL8/eL30/eS12/Gad45"/>
</dbReference>
<dbReference type="SUPFAM" id="SSF55315">
    <property type="entry name" value="L30e-like"/>
    <property type="match status" value="1"/>
</dbReference>
<organism evidence="2 3">
    <name type="scientific">Candidatus Onthenecus intestinigallinarum</name>
    <dbReference type="NCBI Taxonomy" id="2840875"/>
    <lineage>
        <taxon>Bacteria</taxon>
        <taxon>Bacillati</taxon>
        <taxon>Bacillota</taxon>
        <taxon>Clostridia</taxon>
        <taxon>Eubacteriales</taxon>
        <taxon>Candidatus Onthenecus</taxon>
    </lineage>
</organism>
<name>A0A9D1CRR9_9FIRM</name>
<sequence>MSDAKVWGLIGLASRAGQVASGESACEIALRRGEAALVLLDEGASAGARKALSDACVYRGVPLFIVEAGRIAASIGKPGRMAAAVKPGSLAQQLQRLLQPDSNI</sequence>
<reference evidence="2" key="1">
    <citation type="submission" date="2020-10" db="EMBL/GenBank/DDBJ databases">
        <authorList>
            <person name="Gilroy R."/>
        </authorList>
    </citation>
    <scope>NUCLEOTIDE SEQUENCE</scope>
    <source>
        <strain evidence="2">ChiSxjej2B14-6234</strain>
    </source>
</reference>
<dbReference type="InterPro" id="IPR029064">
    <property type="entry name" value="Ribosomal_eL30-like_sf"/>
</dbReference>
<evidence type="ECO:0000259" key="1">
    <source>
        <dbReference type="Pfam" id="PF01248"/>
    </source>
</evidence>
<evidence type="ECO:0000313" key="3">
    <source>
        <dbReference type="Proteomes" id="UP000886887"/>
    </source>
</evidence>
<proteinExistence type="predicted"/>
<protein>
    <submittedName>
        <fullName evidence="2">Ribosomal L7Ae/L30e/S12e/Gadd45 family protein</fullName>
    </submittedName>
</protein>
<dbReference type="Pfam" id="PF01248">
    <property type="entry name" value="Ribosomal_L7Ae"/>
    <property type="match status" value="1"/>
</dbReference>
<feature type="domain" description="Ribosomal protein eL8/eL30/eS12/Gadd45" evidence="1">
    <location>
        <begin position="8"/>
        <end position="86"/>
    </location>
</feature>
<dbReference type="Gene3D" id="3.30.1330.30">
    <property type="match status" value="1"/>
</dbReference>
<accession>A0A9D1CRR9</accession>
<dbReference type="Proteomes" id="UP000886887">
    <property type="component" value="Unassembled WGS sequence"/>
</dbReference>
<comment type="caution">
    <text evidence="2">The sequence shown here is derived from an EMBL/GenBank/DDBJ whole genome shotgun (WGS) entry which is preliminary data.</text>
</comment>
<gene>
    <name evidence="2" type="ORF">IAB73_09645</name>
</gene>
<evidence type="ECO:0000313" key="2">
    <source>
        <dbReference type="EMBL" id="HIQ72453.1"/>
    </source>
</evidence>
<dbReference type="AlphaFoldDB" id="A0A9D1CRR9"/>
<reference evidence="2" key="2">
    <citation type="journal article" date="2021" name="PeerJ">
        <title>Extensive microbial diversity within the chicken gut microbiome revealed by metagenomics and culture.</title>
        <authorList>
            <person name="Gilroy R."/>
            <person name="Ravi A."/>
            <person name="Getino M."/>
            <person name="Pursley I."/>
            <person name="Horton D.L."/>
            <person name="Alikhan N.F."/>
            <person name="Baker D."/>
            <person name="Gharbi K."/>
            <person name="Hall N."/>
            <person name="Watson M."/>
            <person name="Adriaenssens E.M."/>
            <person name="Foster-Nyarko E."/>
            <person name="Jarju S."/>
            <person name="Secka A."/>
            <person name="Antonio M."/>
            <person name="Oren A."/>
            <person name="Chaudhuri R.R."/>
            <person name="La Ragione R."/>
            <person name="Hildebrand F."/>
            <person name="Pallen M.J."/>
        </authorList>
    </citation>
    <scope>NUCLEOTIDE SEQUENCE</scope>
    <source>
        <strain evidence="2">ChiSxjej2B14-6234</strain>
    </source>
</reference>
<dbReference type="EMBL" id="DVFJ01000036">
    <property type="protein sequence ID" value="HIQ72453.1"/>
    <property type="molecule type" value="Genomic_DNA"/>
</dbReference>